<dbReference type="EMBL" id="ATLV01024397">
    <property type="status" value="NOT_ANNOTATED_CDS"/>
    <property type="molecule type" value="Genomic_DNA"/>
</dbReference>
<name>A0A084WMB0_ANOSI</name>
<organism evidence="2 3">
    <name type="scientific">Anopheles sinensis</name>
    <name type="common">Mosquito</name>
    <dbReference type="NCBI Taxonomy" id="74873"/>
    <lineage>
        <taxon>Eukaryota</taxon>
        <taxon>Metazoa</taxon>
        <taxon>Ecdysozoa</taxon>
        <taxon>Arthropoda</taxon>
        <taxon>Hexapoda</taxon>
        <taxon>Insecta</taxon>
        <taxon>Pterygota</taxon>
        <taxon>Neoptera</taxon>
        <taxon>Endopterygota</taxon>
        <taxon>Diptera</taxon>
        <taxon>Nematocera</taxon>
        <taxon>Culicoidea</taxon>
        <taxon>Culicidae</taxon>
        <taxon>Anophelinae</taxon>
        <taxon>Anopheles</taxon>
    </lineage>
</organism>
<dbReference type="Proteomes" id="UP000030765">
    <property type="component" value="Unassembled WGS sequence"/>
</dbReference>
<reference evidence="1 3" key="1">
    <citation type="journal article" date="2014" name="BMC Genomics">
        <title>Genome sequence of Anopheles sinensis provides insight into genetics basis of mosquito competence for malaria parasites.</title>
        <authorList>
            <person name="Zhou D."/>
            <person name="Zhang D."/>
            <person name="Ding G."/>
            <person name="Shi L."/>
            <person name="Hou Q."/>
            <person name="Ye Y."/>
            <person name="Xu Y."/>
            <person name="Zhou H."/>
            <person name="Xiong C."/>
            <person name="Li S."/>
            <person name="Yu J."/>
            <person name="Hong S."/>
            <person name="Yu X."/>
            <person name="Zou P."/>
            <person name="Chen C."/>
            <person name="Chang X."/>
            <person name="Wang W."/>
            <person name="Lv Y."/>
            <person name="Sun Y."/>
            <person name="Ma L."/>
            <person name="Shen B."/>
            <person name="Zhu C."/>
        </authorList>
    </citation>
    <scope>NUCLEOTIDE SEQUENCE [LARGE SCALE GENOMIC DNA]</scope>
</reference>
<keyword evidence="3" id="KW-1185">Reference proteome</keyword>
<dbReference type="VEuPathDB" id="VectorBase:ASIC019498"/>
<proteinExistence type="predicted"/>
<dbReference type="OrthoDB" id="6334967at2759"/>
<evidence type="ECO:0000313" key="1">
    <source>
        <dbReference type="EMBL" id="KFB51354.1"/>
    </source>
</evidence>
<evidence type="ECO:0000313" key="3">
    <source>
        <dbReference type="Proteomes" id="UP000030765"/>
    </source>
</evidence>
<dbReference type="EnsemblMetazoa" id="ASIC019498-RA">
    <property type="protein sequence ID" value="ASIC019498-PA"/>
    <property type="gene ID" value="ASIC019498"/>
</dbReference>
<dbReference type="OMA" id="NYNTFHR"/>
<dbReference type="AlphaFoldDB" id="A0A084WMB0"/>
<protein>
    <submittedName>
        <fullName evidence="1">AGAP003468-PA-like protein</fullName>
    </submittedName>
</protein>
<dbReference type="VEuPathDB" id="VectorBase:ASIS009369"/>
<reference evidence="2" key="2">
    <citation type="submission" date="2020-05" db="UniProtKB">
        <authorList>
            <consortium name="EnsemblMetazoa"/>
        </authorList>
    </citation>
    <scope>IDENTIFICATION</scope>
</reference>
<gene>
    <name evidence="1" type="ORF">ZHAS_00019498</name>
</gene>
<dbReference type="EMBL" id="KE525352">
    <property type="protein sequence ID" value="KFB51354.1"/>
    <property type="molecule type" value="Genomic_DNA"/>
</dbReference>
<sequence length="76" mass="9065">MTKRLGFKFYNVRNKENSRFSCIVYASELQKPTSTNAAVVRFYRYVQAARDGQDQRDCQRLYSQCTINMEKKKKKK</sequence>
<accession>A0A084WMB0</accession>
<evidence type="ECO:0000313" key="2">
    <source>
        <dbReference type="EnsemblMetazoa" id="ASIC019498-PA"/>
    </source>
</evidence>